<evidence type="ECO:0000256" key="3">
    <source>
        <dbReference type="PROSITE-ProRule" id="PRU00169"/>
    </source>
</evidence>
<evidence type="ECO:0000256" key="1">
    <source>
        <dbReference type="ARBA" id="ARBA00022553"/>
    </source>
</evidence>
<dbReference type="SMART" id="SM00421">
    <property type="entry name" value="HTH_LUXR"/>
    <property type="match status" value="1"/>
</dbReference>
<dbReference type="PANTHER" id="PTHR45566:SF1">
    <property type="entry name" value="HTH-TYPE TRANSCRIPTIONAL REGULATOR YHJB-RELATED"/>
    <property type="match status" value="1"/>
</dbReference>
<gene>
    <name evidence="6" type="ORF">QO018_002129</name>
</gene>
<dbReference type="InterPro" id="IPR051015">
    <property type="entry name" value="EvgA-like"/>
</dbReference>
<dbReference type="PANTHER" id="PTHR45566">
    <property type="entry name" value="HTH-TYPE TRANSCRIPTIONAL REGULATOR YHJB-RELATED"/>
    <property type="match status" value="1"/>
</dbReference>
<reference evidence="6 7" key="1">
    <citation type="submission" date="2023-07" db="EMBL/GenBank/DDBJ databases">
        <title>Genomic Encyclopedia of Type Strains, Phase IV (KMG-IV): sequencing the most valuable type-strain genomes for metagenomic binning, comparative biology and taxonomic classification.</title>
        <authorList>
            <person name="Goeker M."/>
        </authorList>
    </citation>
    <scope>NUCLEOTIDE SEQUENCE [LARGE SCALE GENOMIC DNA]</scope>
    <source>
        <strain evidence="6 7">DSM 19922</strain>
    </source>
</reference>
<dbReference type="EMBL" id="JAUSVU010000006">
    <property type="protein sequence ID" value="MDQ0533278.1"/>
    <property type="molecule type" value="Genomic_DNA"/>
</dbReference>
<feature type="domain" description="HTH luxR-type" evidence="4">
    <location>
        <begin position="145"/>
        <end position="210"/>
    </location>
</feature>
<evidence type="ECO:0000259" key="5">
    <source>
        <dbReference type="PROSITE" id="PS50110"/>
    </source>
</evidence>
<feature type="domain" description="Response regulatory" evidence="5">
    <location>
        <begin position="1"/>
        <end position="121"/>
    </location>
</feature>
<dbReference type="InterPro" id="IPR000792">
    <property type="entry name" value="Tscrpt_reg_LuxR_C"/>
</dbReference>
<dbReference type="Proteomes" id="UP001244552">
    <property type="component" value="Unassembled WGS sequence"/>
</dbReference>
<keyword evidence="1 3" id="KW-0597">Phosphoprotein</keyword>
<keyword evidence="7" id="KW-1185">Reference proteome</keyword>
<comment type="caution">
    <text evidence="6">The sequence shown here is derived from an EMBL/GenBank/DDBJ whole genome shotgun (WGS) entry which is preliminary data.</text>
</comment>
<dbReference type="InterPro" id="IPR016032">
    <property type="entry name" value="Sig_transdc_resp-reg_C-effctor"/>
</dbReference>
<accession>A0ABU0MIL2</accession>
<protein>
    <submittedName>
        <fullName evidence="6">DNA-binding NarL/FixJ family response regulator</fullName>
    </submittedName>
</protein>
<organism evidence="6 7">
    <name type="scientific">Azospirillum picis</name>
    <dbReference type="NCBI Taxonomy" id="488438"/>
    <lineage>
        <taxon>Bacteria</taxon>
        <taxon>Pseudomonadati</taxon>
        <taxon>Pseudomonadota</taxon>
        <taxon>Alphaproteobacteria</taxon>
        <taxon>Rhodospirillales</taxon>
        <taxon>Azospirillaceae</taxon>
        <taxon>Azospirillum</taxon>
    </lineage>
</organism>
<dbReference type="SUPFAM" id="SSF46894">
    <property type="entry name" value="C-terminal effector domain of the bipartite response regulators"/>
    <property type="match status" value="1"/>
</dbReference>
<evidence type="ECO:0000313" key="7">
    <source>
        <dbReference type="Proteomes" id="UP001244552"/>
    </source>
</evidence>
<keyword evidence="2 6" id="KW-0238">DNA-binding</keyword>
<dbReference type="InterPro" id="IPR001789">
    <property type="entry name" value="Sig_transdc_resp-reg_receiver"/>
</dbReference>
<dbReference type="InterPro" id="IPR011006">
    <property type="entry name" value="CheY-like_superfamily"/>
</dbReference>
<sequence length="216" mass="23082">MVDEQPMVRHGFALSIGEICPDARVLEAGSLDEALAVGRTTPELALVLYDPGPPRPEEAGVNSAHDGLRRLKDALGDVPVLILTNSDEVADIVDSVRMGARGYVLKTSPPEVLEHAISLALSGDIFLPLPRAVLNGALAEAARSHDDILDRLTDRQRDVFELLLAGHSNKEIARGLGVLEGTVKVHVRAIMQKLGVRNRTQVAVVAARHGCFSGEG</sequence>
<evidence type="ECO:0000313" key="6">
    <source>
        <dbReference type="EMBL" id="MDQ0533278.1"/>
    </source>
</evidence>
<dbReference type="PROSITE" id="PS50110">
    <property type="entry name" value="RESPONSE_REGULATORY"/>
    <property type="match status" value="1"/>
</dbReference>
<dbReference type="PROSITE" id="PS00622">
    <property type="entry name" value="HTH_LUXR_1"/>
    <property type="match status" value="1"/>
</dbReference>
<proteinExistence type="predicted"/>
<dbReference type="Gene3D" id="3.40.50.2300">
    <property type="match status" value="1"/>
</dbReference>
<evidence type="ECO:0000256" key="2">
    <source>
        <dbReference type="ARBA" id="ARBA00023125"/>
    </source>
</evidence>
<dbReference type="SUPFAM" id="SSF52172">
    <property type="entry name" value="CheY-like"/>
    <property type="match status" value="1"/>
</dbReference>
<dbReference type="PROSITE" id="PS50043">
    <property type="entry name" value="HTH_LUXR_2"/>
    <property type="match status" value="1"/>
</dbReference>
<dbReference type="Pfam" id="PF00196">
    <property type="entry name" value="GerE"/>
    <property type="match status" value="1"/>
</dbReference>
<dbReference type="GO" id="GO:0003677">
    <property type="term" value="F:DNA binding"/>
    <property type="evidence" value="ECO:0007669"/>
    <property type="project" value="UniProtKB-KW"/>
</dbReference>
<dbReference type="RefSeq" id="WP_307354365.1">
    <property type="nucleotide sequence ID" value="NZ_JAGINO010000006.1"/>
</dbReference>
<feature type="modified residue" description="4-aspartylphosphate" evidence="3">
    <location>
        <position position="50"/>
    </location>
</feature>
<dbReference type="CDD" id="cd17535">
    <property type="entry name" value="REC_NarL-like"/>
    <property type="match status" value="1"/>
</dbReference>
<name>A0ABU0MIL2_9PROT</name>
<dbReference type="PRINTS" id="PR00038">
    <property type="entry name" value="HTHLUXR"/>
</dbReference>
<dbReference type="InterPro" id="IPR058245">
    <property type="entry name" value="NreC/VraR/RcsB-like_REC"/>
</dbReference>
<evidence type="ECO:0000259" key="4">
    <source>
        <dbReference type="PROSITE" id="PS50043"/>
    </source>
</evidence>
<dbReference type="CDD" id="cd06170">
    <property type="entry name" value="LuxR_C_like"/>
    <property type="match status" value="1"/>
</dbReference>